<dbReference type="InterPro" id="IPR011992">
    <property type="entry name" value="EF-hand-dom_pair"/>
</dbReference>
<dbReference type="Proteomes" id="UP000593567">
    <property type="component" value="Unassembled WGS sequence"/>
</dbReference>
<accession>A0A7J7K3C0</accession>
<dbReference type="Gene3D" id="1.10.238.10">
    <property type="entry name" value="EF-hand"/>
    <property type="match status" value="1"/>
</dbReference>
<reference evidence="1" key="1">
    <citation type="submission" date="2020-06" db="EMBL/GenBank/DDBJ databases">
        <title>Draft genome of Bugula neritina, a colonial animal packing powerful symbionts and potential medicines.</title>
        <authorList>
            <person name="Rayko M."/>
        </authorList>
    </citation>
    <scope>NUCLEOTIDE SEQUENCE [LARGE SCALE GENOMIC DNA]</scope>
    <source>
        <strain evidence="1">Kwan_BN1</strain>
    </source>
</reference>
<sequence length="172" mass="19538">MLIICKYSSYGHKRDGFVCRNDFKSTVKLLTSKGKLSEQTAFLIQRLVIQLWEDFWCCGEDKGFDYQVPPEEFVELMANLLKLSDCKKLLEEPLGLLFGVVDMDGSGVVNLKKWTIYNEAIGISAADAKHSFEVCFDQKSEISKADFIAVGQVFFTSVDEKHNSRHLWGPLI</sequence>
<keyword evidence="2" id="KW-1185">Reference proteome</keyword>
<dbReference type="EMBL" id="VXIV02001537">
    <property type="protein sequence ID" value="KAF6032066.1"/>
    <property type="molecule type" value="Genomic_DNA"/>
</dbReference>
<name>A0A7J7K3C0_BUGNE</name>
<dbReference type="SUPFAM" id="SSF47473">
    <property type="entry name" value="EF-hand"/>
    <property type="match status" value="1"/>
</dbReference>
<evidence type="ECO:0000313" key="2">
    <source>
        <dbReference type="Proteomes" id="UP000593567"/>
    </source>
</evidence>
<protein>
    <submittedName>
        <fullName evidence="1">CBP</fullName>
    </submittedName>
</protein>
<proteinExistence type="predicted"/>
<gene>
    <name evidence="1" type="ORF">EB796_009632</name>
</gene>
<organism evidence="1 2">
    <name type="scientific">Bugula neritina</name>
    <name type="common">Brown bryozoan</name>
    <name type="synonym">Sertularia neritina</name>
    <dbReference type="NCBI Taxonomy" id="10212"/>
    <lineage>
        <taxon>Eukaryota</taxon>
        <taxon>Metazoa</taxon>
        <taxon>Spiralia</taxon>
        <taxon>Lophotrochozoa</taxon>
        <taxon>Bryozoa</taxon>
        <taxon>Gymnolaemata</taxon>
        <taxon>Cheilostomatida</taxon>
        <taxon>Flustrina</taxon>
        <taxon>Buguloidea</taxon>
        <taxon>Bugulidae</taxon>
        <taxon>Bugula</taxon>
    </lineage>
</organism>
<evidence type="ECO:0000313" key="1">
    <source>
        <dbReference type="EMBL" id="KAF6032066.1"/>
    </source>
</evidence>
<dbReference type="AlphaFoldDB" id="A0A7J7K3C0"/>
<comment type="caution">
    <text evidence="1">The sequence shown here is derived from an EMBL/GenBank/DDBJ whole genome shotgun (WGS) entry which is preliminary data.</text>
</comment>